<sequence length="529" mass="59608">MVYTISGIRLPAIPSAYTPLSHSSFSSDRRSTSLSLLLKKNSVSRKIFAKKSSYDSDSSSFMVSASASDKVLVPGTQSGEPSSSTDQLDTTGTSTEEPQVLDVDDITMEHDADVNNGTDYKALSEEAAGPFNVKSIPPPGPGQKIYEIDPMLNGYRQHLEYRYGQYKKLREDIDKYEGGLEVFSRGFEKFGFQRSATGITYREWAPGAKSASLIGDFNNWNPNADVMMRNEFGVWEIFLPNNADGSPAIPHGSRVKIRMDTPSGIKDSIPAWIRFSVQAPGEIPYNGIYYDPPEKEKYVFQHSQPKRPKSLRIYEAHVGMSSTEPMINTYANFRDDVLPRIKKLGYNAVQLMAIQEHSYYASFGYHVTNFFAPSSRCGTPDELKSLIDKAHELGLLVLMDIVHSHSSNNTLDGLNMFDGTDSQYFHSGSRGYHWMWDSRLFNYGSWEVLRFLLSNARWWLEEFKFDGFRFDGVTSMMYTHHGLEVAFTGNYNEYFGFATDVDAVVYLMLVNDMIHGLFPEAVTIGEDVI</sequence>
<dbReference type="InterPro" id="IPR017853">
    <property type="entry name" value="GH"/>
</dbReference>
<dbReference type="Gramene" id="evm.model.ctgX8.6.1.5bd9b13d">
    <property type="protein sequence ID" value="cds.evm.model.ctgX8.6.1.5bd9b13d"/>
    <property type="gene ID" value="evm.TU.ctgX8.6"/>
</dbReference>
<dbReference type="SMART" id="SM00642">
    <property type="entry name" value="Aamy"/>
    <property type="match status" value="1"/>
</dbReference>
<protein>
    <recommendedName>
        <fullName evidence="2">Glycosyl hydrolase family 13 catalytic domain-containing protein</fullName>
    </recommendedName>
</protein>
<dbReference type="GO" id="GO:0005737">
    <property type="term" value="C:cytoplasm"/>
    <property type="evidence" value="ECO:0007669"/>
    <property type="project" value="TreeGrafter"/>
</dbReference>
<dbReference type="SUPFAM" id="SSF81296">
    <property type="entry name" value="E set domains"/>
    <property type="match status" value="1"/>
</dbReference>
<proteinExistence type="predicted"/>
<gene>
    <name evidence="3" type="primary">LOC115702270</name>
</gene>
<evidence type="ECO:0000313" key="4">
    <source>
        <dbReference type="Proteomes" id="UP000596661"/>
    </source>
</evidence>
<name>A0A803QST6_CANSA</name>
<feature type="region of interest" description="Disordered" evidence="1">
    <location>
        <begin position="71"/>
        <end position="105"/>
    </location>
</feature>
<evidence type="ECO:0000313" key="3">
    <source>
        <dbReference type="EnsemblPlants" id="cds.evm.model.ctgX8.6.1.5bd9b13d"/>
    </source>
</evidence>
<feature type="domain" description="Glycosyl hydrolase family 13 catalytic" evidence="2">
    <location>
        <begin position="328"/>
        <end position="527"/>
    </location>
</feature>
<dbReference type="InterPro" id="IPR014756">
    <property type="entry name" value="Ig_E-set"/>
</dbReference>
<dbReference type="GO" id="GO:0005982">
    <property type="term" value="P:starch metabolic process"/>
    <property type="evidence" value="ECO:0007669"/>
    <property type="project" value="TreeGrafter"/>
</dbReference>
<dbReference type="Gene3D" id="2.60.40.10">
    <property type="entry name" value="Immunoglobulins"/>
    <property type="match status" value="1"/>
</dbReference>
<dbReference type="Pfam" id="PF02922">
    <property type="entry name" value="CBM_48"/>
    <property type="match status" value="1"/>
</dbReference>
<dbReference type="Gene3D" id="3.20.20.80">
    <property type="entry name" value="Glycosidases"/>
    <property type="match status" value="1"/>
</dbReference>
<reference evidence="3" key="1">
    <citation type="submission" date="2021-03" db="UniProtKB">
        <authorList>
            <consortium name="EnsemblPlants"/>
        </authorList>
    </citation>
    <scope>IDENTIFICATION</scope>
</reference>
<organism evidence="3 4">
    <name type="scientific">Cannabis sativa</name>
    <name type="common">Hemp</name>
    <name type="synonym">Marijuana</name>
    <dbReference type="NCBI Taxonomy" id="3483"/>
    <lineage>
        <taxon>Eukaryota</taxon>
        <taxon>Viridiplantae</taxon>
        <taxon>Streptophyta</taxon>
        <taxon>Embryophyta</taxon>
        <taxon>Tracheophyta</taxon>
        <taxon>Spermatophyta</taxon>
        <taxon>Magnoliopsida</taxon>
        <taxon>eudicotyledons</taxon>
        <taxon>Gunneridae</taxon>
        <taxon>Pentapetalae</taxon>
        <taxon>rosids</taxon>
        <taxon>fabids</taxon>
        <taxon>Rosales</taxon>
        <taxon>Cannabaceae</taxon>
        <taxon>Cannabis</taxon>
    </lineage>
</organism>
<dbReference type="Pfam" id="PF00128">
    <property type="entry name" value="Alpha-amylase"/>
    <property type="match status" value="1"/>
</dbReference>
<dbReference type="PANTHER" id="PTHR43651:SF3">
    <property type="entry name" value="1,4-ALPHA-GLUCAN-BRANCHING ENZYME"/>
    <property type="match status" value="1"/>
</dbReference>
<dbReference type="SUPFAM" id="SSF51445">
    <property type="entry name" value="(Trans)glycosidases"/>
    <property type="match status" value="1"/>
</dbReference>
<dbReference type="InterPro" id="IPR004193">
    <property type="entry name" value="Glyco_hydro_13_N"/>
</dbReference>
<dbReference type="InterPro" id="IPR013783">
    <property type="entry name" value="Ig-like_fold"/>
</dbReference>
<accession>A0A803QST6</accession>
<dbReference type="FunFam" id="2.60.40.10:FF:000250">
    <property type="entry name" value="1,4-alpha-glucan-branching enzyme, chloroplastic/amyloplastic"/>
    <property type="match status" value="1"/>
</dbReference>
<dbReference type="PANTHER" id="PTHR43651">
    <property type="entry name" value="1,4-ALPHA-GLUCAN-BRANCHING ENZYME"/>
    <property type="match status" value="1"/>
</dbReference>
<keyword evidence="4" id="KW-1185">Reference proteome</keyword>
<dbReference type="GO" id="GO:0003844">
    <property type="term" value="F:1,4-alpha-glucan branching enzyme activity"/>
    <property type="evidence" value="ECO:0007669"/>
    <property type="project" value="TreeGrafter"/>
</dbReference>
<dbReference type="InterPro" id="IPR006047">
    <property type="entry name" value="GH13_cat_dom"/>
</dbReference>
<dbReference type="EnsemblPlants" id="evm.model.ctgX8.6.1.5bd9b13d">
    <property type="protein sequence ID" value="cds.evm.model.ctgX8.6.1.5bd9b13d"/>
    <property type="gene ID" value="evm.TU.ctgX8.6"/>
</dbReference>
<dbReference type="AlphaFoldDB" id="A0A803QST6"/>
<dbReference type="GO" id="GO:0004553">
    <property type="term" value="F:hydrolase activity, hydrolyzing O-glycosyl compounds"/>
    <property type="evidence" value="ECO:0007669"/>
    <property type="project" value="InterPro"/>
</dbReference>
<evidence type="ECO:0000259" key="2">
    <source>
        <dbReference type="SMART" id="SM00642"/>
    </source>
</evidence>
<feature type="compositionally biased region" description="Polar residues" evidence="1">
    <location>
        <begin position="75"/>
        <end position="97"/>
    </location>
</feature>
<dbReference type="CDD" id="cd02854">
    <property type="entry name" value="E_set_GBE_euk_N"/>
    <property type="match status" value="1"/>
</dbReference>
<dbReference type="Proteomes" id="UP000596661">
    <property type="component" value="Unassembled WGS sequence"/>
</dbReference>
<evidence type="ECO:0000256" key="1">
    <source>
        <dbReference type="SAM" id="MobiDB-lite"/>
    </source>
</evidence>